<feature type="domain" description="Protein kinase" evidence="20">
    <location>
        <begin position="982"/>
        <end position="1255"/>
    </location>
</feature>
<gene>
    <name evidence="21" type="ORF">SO802_000027</name>
</gene>
<protein>
    <recommendedName>
        <fullName evidence="2">non-specific serine/threonine protein kinase</fullName>
        <ecNumber evidence="2">2.7.11.1</ecNumber>
    </recommendedName>
</protein>
<evidence type="ECO:0000313" key="21">
    <source>
        <dbReference type="EMBL" id="KAL0012958.1"/>
    </source>
</evidence>
<dbReference type="Pfam" id="PF07714">
    <property type="entry name" value="PK_Tyr_Ser-Thr"/>
    <property type="match status" value="1"/>
</dbReference>
<evidence type="ECO:0000256" key="2">
    <source>
        <dbReference type="ARBA" id="ARBA00012513"/>
    </source>
</evidence>
<keyword evidence="4" id="KW-0433">Leucine-rich repeat</keyword>
<dbReference type="InterPro" id="IPR032675">
    <property type="entry name" value="LRR_dom_sf"/>
</dbReference>
<evidence type="ECO:0000256" key="5">
    <source>
        <dbReference type="ARBA" id="ARBA00022679"/>
    </source>
</evidence>
<keyword evidence="8" id="KW-0677">Repeat</keyword>
<evidence type="ECO:0000313" key="22">
    <source>
        <dbReference type="Proteomes" id="UP001459277"/>
    </source>
</evidence>
<feature type="coiled-coil region" evidence="17">
    <location>
        <begin position="411"/>
        <end position="475"/>
    </location>
</feature>
<dbReference type="EC" id="2.7.11.1" evidence="2"/>
<dbReference type="Pfam" id="PF00560">
    <property type="entry name" value="LRR_1"/>
    <property type="match status" value="1"/>
</dbReference>
<keyword evidence="6 19" id="KW-0812">Transmembrane</keyword>
<keyword evidence="9 16" id="KW-0547">Nucleotide-binding</keyword>
<keyword evidence="13 19" id="KW-0472">Membrane</keyword>
<dbReference type="SMART" id="SM00220">
    <property type="entry name" value="S_TKc"/>
    <property type="match status" value="1"/>
</dbReference>
<dbReference type="CDD" id="cd14066">
    <property type="entry name" value="STKc_IRAK"/>
    <property type="match status" value="1"/>
</dbReference>
<dbReference type="Gene3D" id="1.10.510.10">
    <property type="entry name" value="Transferase(Phosphotransferase) domain 1"/>
    <property type="match status" value="1"/>
</dbReference>
<accession>A0AAW2DTS5</accession>
<dbReference type="Proteomes" id="UP001459277">
    <property type="component" value="Unassembled WGS sequence"/>
</dbReference>
<comment type="subcellular location">
    <subcellularLocation>
        <location evidence="1">Membrane</location>
        <topology evidence="1">Single-pass type I membrane protein</topology>
    </subcellularLocation>
</comment>
<evidence type="ECO:0000256" key="7">
    <source>
        <dbReference type="ARBA" id="ARBA00022729"/>
    </source>
</evidence>
<feature type="transmembrane region" description="Helical" evidence="19">
    <location>
        <begin position="906"/>
        <end position="933"/>
    </location>
</feature>
<dbReference type="InterPro" id="IPR001611">
    <property type="entry name" value="Leu-rich_rpt"/>
</dbReference>
<evidence type="ECO:0000256" key="8">
    <source>
        <dbReference type="ARBA" id="ARBA00022737"/>
    </source>
</evidence>
<dbReference type="PANTHER" id="PTHR45974:SF266">
    <property type="entry name" value="LEUCINE-RICH REPEAT RECEPTOR PROTEIN KINASE HPCA1"/>
    <property type="match status" value="1"/>
</dbReference>
<dbReference type="PROSITE" id="PS00108">
    <property type="entry name" value="PROTEIN_KINASE_ST"/>
    <property type="match status" value="1"/>
</dbReference>
<evidence type="ECO:0000256" key="14">
    <source>
        <dbReference type="ARBA" id="ARBA00023170"/>
    </source>
</evidence>
<dbReference type="InterPro" id="IPR004252">
    <property type="entry name" value="Probable_transposase_24"/>
</dbReference>
<evidence type="ECO:0000259" key="20">
    <source>
        <dbReference type="PROSITE" id="PS50011"/>
    </source>
</evidence>
<dbReference type="FunFam" id="3.80.10.10:FF:000041">
    <property type="entry name" value="LRR receptor-like serine/threonine-protein kinase ERECTA"/>
    <property type="match status" value="2"/>
</dbReference>
<comment type="caution">
    <text evidence="21">The sequence shown here is derived from an EMBL/GenBank/DDBJ whole genome shotgun (WGS) entry which is preliminary data.</text>
</comment>
<dbReference type="FunFam" id="3.30.200.20:FF:000328">
    <property type="entry name" value="Leucine-rich repeat protein kinase family protein"/>
    <property type="match status" value="1"/>
</dbReference>
<evidence type="ECO:0000256" key="18">
    <source>
        <dbReference type="SAM" id="MobiDB-lite"/>
    </source>
</evidence>
<evidence type="ECO:0000256" key="17">
    <source>
        <dbReference type="SAM" id="Coils"/>
    </source>
</evidence>
<dbReference type="SUPFAM" id="SSF56112">
    <property type="entry name" value="Protein kinase-like (PK-like)"/>
    <property type="match status" value="1"/>
</dbReference>
<proteinExistence type="predicted"/>
<dbReference type="InterPro" id="IPR017441">
    <property type="entry name" value="Protein_kinase_ATP_BS"/>
</dbReference>
<evidence type="ECO:0000256" key="4">
    <source>
        <dbReference type="ARBA" id="ARBA00022614"/>
    </source>
</evidence>
<dbReference type="PANTHER" id="PTHR45974">
    <property type="entry name" value="RECEPTOR-LIKE PROTEIN 55"/>
    <property type="match status" value="1"/>
</dbReference>
<feature type="compositionally biased region" description="Polar residues" evidence="18">
    <location>
        <begin position="95"/>
        <end position="105"/>
    </location>
</feature>
<feature type="binding site" evidence="16">
    <location>
        <position position="1010"/>
    </location>
    <ligand>
        <name>ATP</name>
        <dbReference type="ChEBI" id="CHEBI:30616"/>
    </ligand>
</feature>
<evidence type="ECO:0000256" key="12">
    <source>
        <dbReference type="ARBA" id="ARBA00022989"/>
    </source>
</evidence>
<dbReference type="InterPro" id="IPR011009">
    <property type="entry name" value="Kinase-like_dom_sf"/>
</dbReference>
<feature type="region of interest" description="Disordered" evidence="18">
    <location>
        <begin position="93"/>
        <end position="120"/>
    </location>
</feature>
<keyword evidence="17" id="KW-0175">Coiled coil</keyword>
<dbReference type="GO" id="GO:0005524">
    <property type="term" value="F:ATP binding"/>
    <property type="evidence" value="ECO:0007669"/>
    <property type="project" value="UniProtKB-UniRule"/>
</dbReference>
<dbReference type="EMBL" id="JAZDWU010000001">
    <property type="protein sequence ID" value="KAL0012958.1"/>
    <property type="molecule type" value="Genomic_DNA"/>
</dbReference>
<dbReference type="SUPFAM" id="SSF56801">
    <property type="entry name" value="Acetyl-CoA synthetase-like"/>
    <property type="match status" value="1"/>
</dbReference>
<evidence type="ECO:0000256" key="6">
    <source>
        <dbReference type="ARBA" id="ARBA00022692"/>
    </source>
</evidence>
<keyword evidence="3" id="KW-0723">Serine/threonine-protein kinase</keyword>
<dbReference type="PROSITE" id="PS50011">
    <property type="entry name" value="PROTEIN_KINASE_DOM"/>
    <property type="match status" value="1"/>
</dbReference>
<evidence type="ECO:0000256" key="10">
    <source>
        <dbReference type="ARBA" id="ARBA00022777"/>
    </source>
</evidence>
<dbReference type="Gene3D" id="3.80.10.10">
    <property type="entry name" value="Ribonuclease Inhibitor"/>
    <property type="match status" value="2"/>
</dbReference>
<feature type="compositionally biased region" description="Polar residues" evidence="18">
    <location>
        <begin position="1263"/>
        <end position="1279"/>
    </location>
</feature>
<keyword evidence="22" id="KW-1185">Reference proteome</keyword>
<dbReference type="SUPFAM" id="SSF52058">
    <property type="entry name" value="L domain-like"/>
    <property type="match status" value="1"/>
</dbReference>
<dbReference type="PROSITE" id="PS00107">
    <property type="entry name" value="PROTEIN_KINASE_ATP"/>
    <property type="match status" value="1"/>
</dbReference>
<dbReference type="GO" id="GO:0004674">
    <property type="term" value="F:protein serine/threonine kinase activity"/>
    <property type="evidence" value="ECO:0007669"/>
    <property type="project" value="UniProtKB-KW"/>
</dbReference>
<dbReference type="InterPro" id="IPR001245">
    <property type="entry name" value="Ser-Thr/Tyr_kinase_cat_dom"/>
</dbReference>
<dbReference type="InterPro" id="IPR045851">
    <property type="entry name" value="AMP-bd_C_sf"/>
</dbReference>
<dbReference type="FunFam" id="1.10.510.10:FF:000453">
    <property type="entry name" value="LRR receptor-like serine/threonine-protein kinase HSL2"/>
    <property type="match status" value="1"/>
</dbReference>
<dbReference type="InterPro" id="IPR025110">
    <property type="entry name" value="AMP-bd_C"/>
</dbReference>
<keyword evidence="5" id="KW-0808">Transferase</keyword>
<organism evidence="21 22">
    <name type="scientific">Lithocarpus litseifolius</name>
    <dbReference type="NCBI Taxonomy" id="425828"/>
    <lineage>
        <taxon>Eukaryota</taxon>
        <taxon>Viridiplantae</taxon>
        <taxon>Streptophyta</taxon>
        <taxon>Embryophyta</taxon>
        <taxon>Tracheophyta</taxon>
        <taxon>Spermatophyta</taxon>
        <taxon>Magnoliopsida</taxon>
        <taxon>eudicotyledons</taxon>
        <taxon>Gunneridae</taxon>
        <taxon>Pentapetalae</taxon>
        <taxon>rosids</taxon>
        <taxon>fabids</taxon>
        <taxon>Fagales</taxon>
        <taxon>Fagaceae</taxon>
        <taxon>Lithocarpus</taxon>
    </lineage>
</organism>
<dbReference type="GO" id="GO:0016020">
    <property type="term" value="C:membrane"/>
    <property type="evidence" value="ECO:0007669"/>
    <property type="project" value="UniProtKB-SubCell"/>
</dbReference>
<evidence type="ECO:0000256" key="16">
    <source>
        <dbReference type="PROSITE-ProRule" id="PRU10141"/>
    </source>
</evidence>
<keyword evidence="10" id="KW-0418">Kinase</keyword>
<dbReference type="InterPro" id="IPR008271">
    <property type="entry name" value="Ser/Thr_kinase_AS"/>
</dbReference>
<dbReference type="Pfam" id="PF13855">
    <property type="entry name" value="LRR_8"/>
    <property type="match status" value="1"/>
</dbReference>
<keyword evidence="15" id="KW-0325">Glycoprotein</keyword>
<evidence type="ECO:0000256" key="1">
    <source>
        <dbReference type="ARBA" id="ARBA00004479"/>
    </source>
</evidence>
<evidence type="ECO:0000256" key="3">
    <source>
        <dbReference type="ARBA" id="ARBA00022527"/>
    </source>
</evidence>
<evidence type="ECO:0000256" key="11">
    <source>
        <dbReference type="ARBA" id="ARBA00022840"/>
    </source>
</evidence>
<keyword evidence="12 19" id="KW-1133">Transmembrane helix</keyword>
<dbReference type="Gene3D" id="3.30.300.30">
    <property type="match status" value="1"/>
</dbReference>
<sequence>MVQKAELRKKEWRYCVNSLMNSPAELEHLLQSHPEIVDAAVIPYPDEEAGQVPIAFVVRQPQSSLGEAEIIDFVAKQTLTLEMGRRKAKLRTRSKSVTVERASSQDVDEVDQETHEASTQDVQPVVRVTRGPSKYLDIWDLPDEEEIELELNSEHQPVDDGARTFTGFLGTIARKPHMCPIRYLNWKVMPEENKEECWRLVERKYCVPVDPIAYAALKRFALQKIGKAWRDHKSRLKKQHYIPDSRNKARVKSNVPTGCISQDWDILVEHWYTDDAVIESEKNKERRSKQDDVHTAGSCSFAVHAAKKAKTDGCPVERSVLYPILHTRKNGSIVNPAVAAKIDKMKELMDDPANHLQSSDTTGSIVWAPDDVFAKVMGKERKGRIRRVGFGPSPSGRSSKNALTDIETPLRQARDNEVAQLKATLATMEEKLADFDEMKEKLAGFDEMKEKLSQFEEMEQRMARMLHQMQHISSQCNQLVFCKFIPDDQLFRYRDLSYNIGITGQLPSSIGRLTKLVNLNLTGCSFSGLIPDTIGNLKLLKILSLTNNSFNGPIPASIGSLSQLYWLDLANNQLEGALPVSNATAPGLDMLLNAKHLILQSNKLTGRIPSTLGLVQSLEVIRFDRNSITGPVPSNLNNLVNVSQMYLSNNNLSGPIPNLTGMNSLNYLDVSNNSFDGSEIPPWFLNLESLTSLLLENNQLNGSLDIGTTYSTQLQLIDLQNNSISGYTETTGGYNKELILKDNPICESKNIKSSYCTVSQPNDGPSYSTPPNNCQPISCSSGQVSSPNCAYPYSGTLVFRATSISDLGDSVYYTNLEASLMQSFRSQKLPVNSVSLSNPIKDFSKDFKIRLQIFPSGQSCFNRTGLSQVGFVFSNQIFEPPQGFGPYYFLADPVPYDFYAETKKSLSIGVIIGAAVGGTVLLLLLLLAGVYAFRQKRRAERASEQLNPFSQWDPNGGSGGIPQLRGARCFSFEELKKHTNKFSEENSIGSGGYGKVYWGTLPTGQPIAVKRAQKESLQGGHEFKTEIELLSRVHHKNLVSLVGFCFDQGEQMLVYEYVPNGTLKDSLSGKSGIKLDWMRRLKVALGAARGLAYLHELANPPIIHRDIKSTNILLDERINAKVADFGLSKPMGDDERDHVTTQVRGTMGYLDPEYYMTQQLTEKSDVYSYGVVMLELVTARMPIERGKYIVRVVQMAMDKTKALYNLHEILDPAIGLQTSLKGLEKFVDLAMSCVEESGANRPAMGDVVKEIENIMQIAGLNPNAESTSTSDSYEVSKGNSGHPYCNETSEFEYSGAFPTSKLEPH</sequence>
<keyword evidence="14" id="KW-0675">Receptor</keyword>
<dbReference type="Gene3D" id="3.30.200.20">
    <property type="entry name" value="Phosphorylase Kinase, domain 1"/>
    <property type="match status" value="1"/>
</dbReference>
<evidence type="ECO:0000256" key="9">
    <source>
        <dbReference type="ARBA" id="ARBA00022741"/>
    </source>
</evidence>
<evidence type="ECO:0000256" key="13">
    <source>
        <dbReference type="ARBA" id="ARBA00023136"/>
    </source>
</evidence>
<dbReference type="Pfam" id="PF13193">
    <property type="entry name" value="AMP-binding_C"/>
    <property type="match status" value="1"/>
</dbReference>
<feature type="region of interest" description="Disordered" evidence="18">
    <location>
        <begin position="1260"/>
        <end position="1281"/>
    </location>
</feature>
<keyword evidence="7" id="KW-0732">Signal</keyword>
<evidence type="ECO:0000256" key="19">
    <source>
        <dbReference type="SAM" id="Phobius"/>
    </source>
</evidence>
<dbReference type="Pfam" id="PF03004">
    <property type="entry name" value="Transposase_24"/>
    <property type="match status" value="1"/>
</dbReference>
<reference evidence="21 22" key="1">
    <citation type="submission" date="2024-01" db="EMBL/GenBank/DDBJ databases">
        <title>A telomere-to-telomere, gap-free genome of sweet tea (Lithocarpus litseifolius).</title>
        <authorList>
            <person name="Zhou J."/>
        </authorList>
    </citation>
    <scope>NUCLEOTIDE SEQUENCE [LARGE SCALE GENOMIC DNA]</scope>
    <source>
        <strain evidence="21">Zhou-2022a</strain>
        <tissue evidence="21">Leaf</tissue>
    </source>
</reference>
<name>A0AAW2DTS5_9ROSI</name>
<keyword evidence="11 16" id="KW-0067">ATP-binding</keyword>
<dbReference type="InterPro" id="IPR000719">
    <property type="entry name" value="Prot_kinase_dom"/>
</dbReference>
<evidence type="ECO:0000256" key="15">
    <source>
        <dbReference type="ARBA" id="ARBA00023180"/>
    </source>
</evidence>